<feature type="domain" description="PGG" evidence="2">
    <location>
        <begin position="45"/>
        <end position="88"/>
    </location>
</feature>
<organism evidence="3 4">
    <name type="scientific">Acer negundo</name>
    <name type="common">Box elder</name>
    <dbReference type="NCBI Taxonomy" id="4023"/>
    <lineage>
        <taxon>Eukaryota</taxon>
        <taxon>Viridiplantae</taxon>
        <taxon>Streptophyta</taxon>
        <taxon>Embryophyta</taxon>
        <taxon>Tracheophyta</taxon>
        <taxon>Spermatophyta</taxon>
        <taxon>Magnoliopsida</taxon>
        <taxon>eudicotyledons</taxon>
        <taxon>Gunneridae</taxon>
        <taxon>Pentapetalae</taxon>
        <taxon>rosids</taxon>
        <taxon>malvids</taxon>
        <taxon>Sapindales</taxon>
        <taxon>Sapindaceae</taxon>
        <taxon>Hippocastanoideae</taxon>
        <taxon>Acereae</taxon>
        <taxon>Acer</taxon>
    </lineage>
</organism>
<proteinExistence type="predicted"/>
<name>A0AAD5NS38_ACENE</name>
<evidence type="ECO:0000256" key="1">
    <source>
        <dbReference type="SAM" id="MobiDB-lite"/>
    </source>
</evidence>
<dbReference type="AlphaFoldDB" id="A0AAD5NS38"/>
<keyword evidence="4" id="KW-1185">Reference proteome</keyword>
<gene>
    <name evidence="3" type="ORF">LWI28_004397</name>
</gene>
<comment type="caution">
    <text evidence="3">The sequence shown here is derived from an EMBL/GenBank/DDBJ whole genome shotgun (WGS) entry which is preliminary data.</text>
</comment>
<dbReference type="Proteomes" id="UP001064489">
    <property type="component" value="Chromosome 4"/>
</dbReference>
<sequence length="109" mass="11893">MTNHDSRNVDDSDIISRIGECIKQWFIQDFKDTKGDSSEAADRELAAFRNNMLVVATLIVAATFQTGINPPGGAWQETKDGAGSRKGHSRISPPPFSIQLVPDPEHTGI</sequence>
<feature type="region of interest" description="Disordered" evidence="1">
    <location>
        <begin position="69"/>
        <end position="109"/>
    </location>
</feature>
<protein>
    <recommendedName>
        <fullName evidence="2">PGG domain-containing protein</fullName>
    </recommendedName>
</protein>
<evidence type="ECO:0000259" key="2">
    <source>
        <dbReference type="Pfam" id="PF13962"/>
    </source>
</evidence>
<reference evidence="3" key="2">
    <citation type="submission" date="2023-02" db="EMBL/GenBank/DDBJ databases">
        <authorList>
            <person name="Swenson N.G."/>
            <person name="Wegrzyn J.L."/>
            <person name="Mcevoy S.L."/>
        </authorList>
    </citation>
    <scope>NUCLEOTIDE SEQUENCE</scope>
    <source>
        <strain evidence="3">91603</strain>
        <tissue evidence="3">Leaf</tissue>
    </source>
</reference>
<evidence type="ECO:0000313" key="3">
    <source>
        <dbReference type="EMBL" id="KAI9180396.1"/>
    </source>
</evidence>
<evidence type="ECO:0000313" key="4">
    <source>
        <dbReference type="Proteomes" id="UP001064489"/>
    </source>
</evidence>
<dbReference type="Pfam" id="PF13962">
    <property type="entry name" value="PGG"/>
    <property type="match status" value="1"/>
</dbReference>
<reference evidence="3" key="1">
    <citation type="journal article" date="2022" name="Plant J.">
        <title>Strategies of tolerance reflected in two North American maple genomes.</title>
        <authorList>
            <person name="McEvoy S.L."/>
            <person name="Sezen U.U."/>
            <person name="Trouern-Trend A."/>
            <person name="McMahon S.M."/>
            <person name="Schaberg P.G."/>
            <person name="Yang J."/>
            <person name="Wegrzyn J.L."/>
            <person name="Swenson N.G."/>
        </authorList>
    </citation>
    <scope>NUCLEOTIDE SEQUENCE</scope>
    <source>
        <strain evidence="3">91603</strain>
    </source>
</reference>
<accession>A0AAD5NS38</accession>
<dbReference type="EMBL" id="JAJSOW010000101">
    <property type="protein sequence ID" value="KAI9180396.1"/>
    <property type="molecule type" value="Genomic_DNA"/>
</dbReference>
<dbReference type="InterPro" id="IPR026961">
    <property type="entry name" value="PGG_dom"/>
</dbReference>